<reference evidence="1 2" key="1">
    <citation type="submission" date="2018-03" db="EMBL/GenBank/DDBJ databases">
        <title>Whole genome sequencing of Histamine producing bacteria.</title>
        <authorList>
            <person name="Butler K."/>
        </authorList>
    </citation>
    <scope>NUCLEOTIDE SEQUENCE [LARGE SCALE GENOMIC DNA]</scope>
    <source>
        <strain evidence="1 2">DSM 16190</strain>
    </source>
</reference>
<gene>
    <name evidence="1" type="ORF">C9I89_03995</name>
</gene>
<accession>A0A2T3N342</accession>
<organism evidence="1 2">
    <name type="scientific">Photobacterium lipolyticum</name>
    <dbReference type="NCBI Taxonomy" id="266810"/>
    <lineage>
        <taxon>Bacteria</taxon>
        <taxon>Pseudomonadati</taxon>
        <taxon>Pseudomonadota</taxon>
        <taxon>Gammaproteobacteria</taxon>
        <taxon>Vibrionales</taxon>
        <taxon>Vibrionaceae</taxon>
        <taxon>Photobacterium</taxon>
    </lineage>
</organism>
<evidence type="ECO:0000313" key="1">
    <source>
        <dbReference type="EMBL" id="PSW06704.1"/>
    </source>
</evidence>
<protein>
    <recommendedName>
        <fullName evidence="3">Porin</fullName>
    </recommendedName>
</protein>
<dbReference type="AlphaFoldDB" id="A0A2T3N342"/>
<dbReference type="EMBL" id="PYMC01000002">
    <property type="protein sequence ID" value="PSW06704.1"/>
    <property type="molecule type" value="Genomic_DNA"/>
</dbReference>
<evidence type="ECO:0008006" key="3">
    <source>
        <dbReference type="Google" id="ProtNLM"/>
    </source>
</evidence>
<proteinExistence type="predicted"/>
<sequence>MKRILLAMLVTGIANTGINDASATPELQGQYTLLASERWFENSAVPTEQQSYPAVAAEAEVFLFYDNSEWVFQPLIQYQPEDGSNWHGDLRQFLWRYYGETLTFNIGFQQFFWGSLETANPVNELNQWDMRTGLEKYDRLGMPAVTVSQLTDEGELTFIALPGFREREFLDPPSRPNYPFSVEGDSQYESSKESKRLDLALRWYGLVGESDVGLAAFSGIRRSPLVKQENGRYFPFYPLTHYIAADVSYASGNWLWKTEAMLGYEQKDDYQVLAAGAEYTLTGVFSSRWDLGLIAENYYDSRDAYTPGWWQNDLAVGMRLSANNTASSELKLLLAYDWKYHTQQAKLEFTTRLTEKLQLNVLGYGTEATPQDTGLLLLDDDNHLKITVKYYLPI</sequence>
<comment type="caution">
    <text evidence="1">The sequence shown here is derived from an EMBL/GenBank/DDBJ whole genome shotgun (WGS) entry which is preliminary data.</text>
</comment>
<dbReference type="RefSeq" id="WP_107282068.1">
    <property type="nucleotide sequence ID" value="NZ_PYMC01000002.1"/>
</dbReference>
<name>A0A2T3N342_9GAMM</name>
<evidence type="ECO:0000313" key="2">
    <source>
        <dbReference type="Proteomes" id="UP000240904"/>
    </source>
</evidence>
<dbReference type="OrthoDB" id="1188513at2"/>
<keyword evidence="2" id="KW-1185">Reference proteome</keyword>
<dbReference type="Proteomes" id="UP000240904">
    <property type="component" value="Unassembled WGS sequence"/>
</dbReference>